<feature type="region of interest" description="Disordered" evidence="1">
    <location>
        <begin position="1"/>
        <end position="23"/>
    </location>
</feature>
<dbReference type="AlphaFoldDB" id="A0AAU9V1J0"/>
<feature type="compositionally biased region" description="Polar residues" evidence="1">
    <location>
        <begin position="11"/>
        <end position="22"/>
    </location>
</feature>
<evidence type="ECO:0000313" key="3">
    <source>
        <dbReference type="Proteomes" id="UP001153954"/>
    </source>
</evidence>
<accession>A0AAU9V1J0</accession>
<dbReference type="Proteomes" id="UP001153954">
    <property type="component" value="Unassembled WGS sequence"/>
</dbReference>
<keyword evidence="3" id="KW-1185">Reference proteome</keyword>
<protein>
    <submittedName>
        <fullName evidence="2">Uncharacterized protein</fullName>
    </submittedName>
</protein>
<comment type="caution">
    <text evidence="2">The sequence shown here is derived from an EMBL/GenBank/DDBJ whole genome shotgun (WGS) entry which is preliminary data.</text>
</comment>
<sequence length="74" mass="8111">MKKCRSDRGQQPHQMSNASAQQGLVYPFMDSHKKPRFSEPIVPAILNTASGLGNGWIGSAKSIQQRLHTPIPAI</sequence>
<evidence type="ECO:0000256" key="1">
    <source>
        <dbReference type="SAM" id="MobiDB-lite"/>
    </source>
</evidence>
<name>A0AAU9V1J0_EUPED</name>
<proteinExistence type="predicted"/>
<feature type="compositionally biased region" description="Basic and acidic residues" evidence="1">
    <location>
        <begin position="1"/>
        <end position="10"/>
    </location>
</feature>
<gene>
    <name evidence="2" type="ORF">EEDITHA_LOCUS20010</name>
</gene>
<evidence type="ECO:0000313" key="2">
    <source>
        <dbReference type="EMBL" id="CAH2105800.1"/>
    </source>
</evidence>
<reference evidence="2" key="1">
    <citation type="submission" date="2022-03" db="EMBL/GenBank/DDBJ databases">
        <authorList>
            <person name="Tunstrom K."/>
        </authorList>
    </citation>
    <scope>NUCLEOTIDE SEQUENCE</scope>
</reference>
<organism evidence="2 3">
    <name type="scientific">Euphydryas editha</name>
    <name type="common">Edith's checkerspot</name>
    <dbReference type="NCBI Taxonomy" id="104508"/>
    <lineage>
        <taxon>Eukaryota</taxon>
        <taxon>Metazoa</taxon>
        <taxon>Ecdysozoa</taxon>
        <taxon>Arthropoda</taxon>
        <taxon>Hexapoda</taxon>
        <taxon>Insecta</taxon>
        <taxon>Pterygota</taxon>
        <taxon>Neoptera</taxon>
        <taxon>Endopterygota</taxon>
        <taxon>Lepidoptera</taxon>
        <taxon>Glossata</taxon>
        <taxon>Ditrysia</taxon>
        <taxon>Papilionoidea</taxon>
        <taxon>Nymphalidae</taxon>
        <taxon>Nymphalinae</taxon>
        <taxon>Euphydryas</taxon>
    </lineage>
</organism>
<dbReference type="EMBL" id="CAKOGL010000028">
    <property type="protein sequence ID" value="CAH2105800.1"/>
    <property type="molecule type" value="Genomic_DNA"/>
</dbReference>